<evidence type="ECO:0000256" key="1">
    <source>
        <dbReference type="SAM" id="MobiDB-lite"/>
    </source>
</evidence>
<feature type="compositionally biased region" description="Low complexity" evidence="1">
    <location>
        <begin position="1"/>
        <end position="14"/>
    </location>
</feature>
<dbReference type="SUPFAM" id="SSF56112">
    <property type="entry name" value="Protein kinase-like (PK-like)"/>
    <property type="match status" value="1"/>
</dbReference>
<evidence type="ECO:0000259" key="2">
    <source>
        <dbReference type="Pfam" id="PF01636"/>
    </source>
</evidence>
<dbReference type="InterPro" id="IPR011009">
    <property type="entry name" value="Kinase-like_dom_sf"/>
</dbReference>
<organism evidence="3">
    <name type="scientific">marine sediment metagenome</name>
    <dbReference type="NCBI Taxonomy" id="412755"/>
    <lineage>
        <taxon>unclassified sequences</taxon>
        <taxon>metagenomes</taxon>
        <taxon>ecological metagenomes</taxon>
    </lineage>
</organism>
<dbReference type="AlphaFoldDB" id="X1F062"/>
<comment type="caution">
    <text evidence="3">The sequence shown here is derived from an EMBL/GenBank/DDBJ whole genome shotgun (WGS) entry which is preliminary data.</text>
</comment>
<feature type="domain" description="Aminoglycoside phosphotransferase" evidence="2">
    <location>
        <begin position="22"/>
        <end position="159"/>
    </location>
</feature>
<gene>
    <name evidence="3" type="ORF">S01H4_56494</name>
</gene>
<sequence length="204" mass="22325">GPSSRIRASGASGRFPPSVDPARKAGAALRSVHESDPRALTNLARGIDNEWVKIDFASTMRRLARYRGRVGIDADLYEAMAAVPPPHASEPRAAHTDPTPEHFVLDESGTLTLVDWEWATLAPPEWDLSKAAWLLRIRAGSGPAEALQEGYGQTLDRVEMDRWIVYHAAMMLIYEAEQRMSDAGADSYSDTVNEILRVIEGAGA</sequence>
<dbReference type="Pfam" id="PF01636">
    <property type="entry name" value="APH"/>
    <property type="match status" value="1"/>
</dbReference>
<proteinExistence type="predicted"/>
<accession>X1F062</accession>
<dbReference type="Gene3D" id="3.90.1200.10">
    <property type="match status" value="1"/>
</dbReference>
<feature type="region of interest" description="Disordered" evidence="1">
    <location>
        <begin position="1"/>
        <end position="22"/>
    </location>
</feature>
<name>X1F062_9ZZZZ</name>
<protein>
    <recommendedName>
        <fullName evidence="2">Aminoglycoside phosphotransferase domain-containing protein</fullName>
    </recommendedName>
</protein>
<evidence type="ECO:0000313" key="3">
    <source>
        <dbReference type="EMBL" id="GAH14213.1"/>
    </source>
</evidence>
<dbReference type="EMBL" id="BART01032739">
    <property type="protein sequence ID" value="GAH14213.1"/>
    <property type="molecule type" value="Genomic_DNA"/>
</dbReference>
<dbReference type="InterPro" id="IPR002575">
    <property type="entry name" value="Aminoglycoside_PTrfase"/>
</dbReference>
<feature type="non-terminal residue" evidence="3">
    <location>
        <position position="1"/>
    </location>
</feature>
<reference evidence="3" key="1">
    <citation type="journal article" date="2014" name="Front. Microbiol.">
        <title>High frequency of phylogenetically diverse reductive dehalogenase-homologous genes in deep subseafloor sedimentary metagenomes.</title>
        <authorList>
            <person name="Kawai M."/>
            <person name="Futagami T."/>
            <person name="Toyoda A."/>
            <person name="Takaki Y."/>
            <person name="Nishi S."/>
            <person name="Hori S."/>
            <person name="Arai W."/>
            <person name="Tsubouchi T."/>
            <person name="Morono Y."/>
            <person name="Uchiyama I."/>
            <person name="Ito T."/>
            <person name="Fujiyama A."/>
            <person name="Inagaki F."/>
            <person name="Takami H."/>
        </authorList>
    </citation>
    <scope>NUCLEOTIDE SEQUENCE</scope>
    <source>
        <strain evidence="3">Expedition CK06-06</strain>
    </source>
</reference>